<reference evidence="2 3" key="1">
    <citation type="submission" date="2023-07" db="EMBL/GenBank/DDBJ databases">
        <title>Pathogenic bacteria of pear tree diseases.</title>
        <authorList>
            <person name="Zhang Z."/>
            <person name="He L."/>
            <person name="Huang R."/>
        </authorList>
    </citation>
    <scope>NUCLEOTIDE SEQUENCE [LARGE SCALE GENOMIC DNA]</scope>
    <source>
        <strain evidence="2 3">DE2</strain>
    </source>
</reference>
<name>A0AA50DLM8_9GAMM</name>
<dbReference type="RefSeq" id="WP_306211458.1">
    <property type="nucleotide sequence ID" value="NZ_CP132353.1"/>
</dbReference>
<dbReference type="EMBL" id="CP132353">
    <property type="protein sequence ID" value="WLS80095.1"/>
    <property type="molecule type" value="Genomic_DNA"/>
</dbReference>
<protein>
    <recommendedName>
        <fullName evidence="4">Secreted protein</fullName>
    </recommendedName>
</protein>
<evidence type="ECO:0000256" key="1">
    <source>
        <dbReference type="SAM" id="SignalP"/>
    </source>
</evidence>
<feature type="chain" id="PRO_5041363165" description="Secreted protein" evidence="1">
    <location>
        <begin position="19"/>
        <end position="115"/>
    </location>
</feature>
<evidence type="ECO:0008006" key="4">
    <source>
        <dbReference type="Google" id="ProtNLM"/>
    </source>
</evidence>
<keyword evidence="3" id="KW-1185">Reference proteome</keyword>
<dbReference type="AlphaFoldDB" id="A0AA50DLM8"/>
<proteinExistence type="predicted"/>
<dbReference type="Proteomes" id="UP001228139">
    <property type="component" value="Chromosome"/>
</dbReference>
<feature type="signal peptide" evidence="1">
    <location>
        <begin position="1"/>
        <end position="18"/>
    </location>
</feature>
<accession>A0AA50DLM8</accession>
<evidence type="ECO:0000313" key="3">
    <source>
        <dbReference type="Proteomes" id="UP001228139"/>
    </source>
</evidence>
<dbReference type="KEGG" id="epi:Q3V30_06330"/>
<keyword evidence="1" id="KW-0732">Signal</keyword>
<sequence>MKLVLAIMGLIVCSVAHANLEGSAENLSGCVTKYAESQVRTPKSASNITAEAFEKCGAELSEYHDSIGPDKAQWSGLNAQQKEAISKIRDQTTLKVRESLSSQIVTFITESRKNT</sequence>
<evidence type="ECO:0000313" key="2">
    <source>
        <dbReference type="EMBL" id="WLS80095.1"/>
    </source>
</evidence>
<organism evidence="2 3">
    <name type="scientific">Erwinia pyri</name>
    <dbReference type="NCBI Taxonomy" id="3062598"/>
    <lineage>
        <taxon>Bacteria</taxon>
        <taxon>Pseudomonadati</taxon>
        <taxon>Pseudomonadota</taxon>
        <taxon>Gammaproteobacteria</taxon>
        <taxon>Enterobacterales</taxon>
        <taxon>Erwiniaceae</taxon>
        <taxon>Erwinia</taxon>
    </lineage>
</organism>
<gene>
    <name evidence="2" type="ORF">Q3V30_06330</name>
</gene>